<keyword evidence="3" id="KW-1185">Reference proteome</keyword>
<dbReference type="InterPro" id="IPR016024">
    <property type="entry name" value="ARM-type_fold"/>
</dbReference>
<reference evidence="2 3" key="1">
    <citation type="submission" date="2019-03" db="EMBL/GenBank/DDBJ databases">
        <title>Genomic analyses of the natural microbiome of Caenorhabditis elegans.</title>
        <authorList>
            <person name="Samuel B."/>
        </authorList>
    </citation>
    <scope>NUCLEOTIDE SEQUENCE [LARGE SCALE GENOMIC DNA]</scope>
    <source>
        <strain evidence="2 3">JUb89</strain>
    </source>
</reference>
<evidence type="ECO:0000313" key="2">
    <source>
        <dbReference type="EMBL" id="TCM61808.1"/>
    </source>
</evidence>
<dbReference type="Gene3D" id="1.25.10.10">
    <property type="entry name" value="Leucine-rich Repeat Variant"/>
    <property type="match status" value="1"/>
</dbReference>
<name>A0A4V6NJ72_ACICA</name>
<dbReference type="Proteomes" id="UP000294963">
    <property type="component" value="Unassembled WGS sequence"/>
</dbReference>
<dbReference type="InterPro" id="IPR025406">
    <property type="entry name" value="DUF4132"/>
</dbReference>
<dbReference type="Pfam" id="PF13646">
    <property type="entry name" value="HEAT_2"/>
    <property type="match status" value="1"/>
</dbReference>
<feature type="domain" description="DUF4132" evidence="1">
    <location>
        <begin position="967"/>
        <end position="1125"/>
    </location>
</feature>
<dbReference type="EMBL" id="SLVJ01000027">
    <property type="protein sequence ID" value="TCM61808.1"/>
    <property type="molecule type" value="Genomic_DNA"/>
</dbReference>
<evidence type="ECO:0000259" key="1">
    <source>
        <dbReference type="Pfam" id="PF13569"/>
    </source>
</evidence>
<comment type="caution">
    <text evidence="2">The sequence shown here is derived from an EMBL/GenBank/DDBJ whole genome shotgun (WGS) entry which is preliminary data.</text>
</comment>
<sequence length="1247" mass="141836">MLNQLFAKIESLISKSNTRTTALLQPILAPLAEIDAQLPADCMAFILKGEHAEVLMSLQHLPDDKACALLGKPGTYRYFWPQANISKAQEKLAKASTKARKELYEALFDLLEPEQIIRYGKVIAAATQQRNLAHLYPVLPIWLHYVVIDALVTSFNDLGFSEQDHSKAMRQHWSMQKLHQLLDADEAGLSPYLIGFLFERQDQPSYYSDELSLLFKLPDTQSYIQQHIQQLPALITSLGIDAQLSFLDYLPQHNELLQQLAQLVVQLAVSKSKKVREAANSLLGNLSNELCQSHFTHYLREGQSSERGYAAELMARYGQDNLAILEQAHADEKLKSVQHFIMSAMQRLQSINALPATVDYELPAFTPVEATLITDSFSSVVKENYAAILEKAQQSARDEIEENKTRDYKYHWANQNLKKLEKVKVDALERVVPYLNGETGLKAFDSAQQIISYKNQLKNLPEYSILHAIRLLGLGGRNHMYWPSLFEQLKPEQYSQLEARHYVDLLTRSHYPEPKRAVAKALLMDAWNSLADYIDSGDKIWPFFAENIDYLSEALGLSPSLEKNQYQHFEPSRAIQVLRYFPSLPQQFVPRLLEYALGENKRLRYDAQQALHTLPDIQQRAIEALGSGKQEIRITAIEWLARLQHPDAVPALNALLKTEKKEIVRAALLTALEQLGQDISPYLSAAVLLKEAEKGLKTKLSASLTWFDFSNLPALTWQSGKAVDAMIIQWWVVLAEKLKEPKANQLLQRYVGLLDEKSQQQLALHVLQAFIHQDTRGPTLDEATEMAVKHAPGRLQNYQDWYKRYPEYYAKYANATLDQIVDEIKREHMATYLGSAIKSKGVLALTHTAQGSHAVKQLQDYMKQHYQRRSQIEAMINALSLSNDPLIIQLLLGLSRRYRTTSVQNLANALVSEIAERNHWSNDELADRTIPTAGLDEKGILHLDFGSRQFTAYVDDKDKLVLKNEDGKVIKALPAARQNDDESLIKEAKALFSNSKKELKQVIDLQSLRLYEAMCGQRQWPVAEWQAYIYAHPIMRRLIQGLVWLETSADGQQQHFRPSDDGSLLNLDDDEIELSADSKIQVSHAVFVSEDEAAQWIAHFKDYKVKFLFAQMSNRLPDLTDAKATVIEDRKGWLTDTYTLRGVITKLGYQRAAIEDGGSFDRYTKSFGQLGLHVQISFSGSYVPEENIPAVLYDLSFDRQGRNSWNQDLLSLHEVPPILLAECYADYLKIAAACSGFDPEWQKKTPW</sequence>
<dbReference type="OrthoDB" id="8859114at2"/>
<dbReference type="SMART" id="SM00567">
    <property type="entry name" value="EZ_HEAT"/>
    <property type="match status" value="1"/>
</dbReference>
<proteinExistence type="predicted"/>
<protein>
    <submittedName>
        <fullName evidence="2">HEAT repeat protein</fullName>
    </submittedName>
</protein>
<evidence type="ECO:0000313" key="3">
    <source>
        <dbReference type="Proteomes" id="UP000294963"/>
    </source>
</evidence>
<dbReference type="InterPro" id="IPR004155">
    <property type="entry name" value="PBS_lyase_HEAT"/>
</dbReference>
<accession>A0A4V6NJ72</accession>
<dbReference type="AlphaFoldDB" id="A0A4V6NJ72"/>
<organism evidence="2 3">
    <name type="scientific">Acinetobacter calcoaceticus</name>
    <dbReference type="NCBI Taxonomy" id="471"/>
    <lineage>
        <taxon>Bacteria</taxon>
        <taxon>Pseudomonadati</taxon>
        <taxon>Pseudomonadota</taxon>
        <taxon>Gammaproteobacteria</taxon>
        <taxon>Moraxellales</taxon>
        <taxon>Moraxellaceae</taxon>
        <taxon>Acinetobacter</taxon>
        <taxon>Acinetobacter calcoaceticus/baumannii complex</taxon>
    </lineage>
</organism>
<dbReference type="Pfam" id="PF13569">
    <property type="entry name" value="DUF4132"/>
    <property type="match status" value="1"/>
</dbReference>
<dbReference type="InterPro" id="IPR011989">
    <property type="entry name" value="ARM-like"/>
</dbReference>
<gene>
    <name evidence="2" type="ORF">EC844_12726</name>
</gene>
<dbReference type="SUPFAM" id="SSF48371">
    <property type="entry name" value="ARM repeat"/>
    <property type="match status" value="1"/>
</dbReference>